<evidence type="ECO:0000256" key="8">
    <source>
        <dbReference type="ARBA" id="ARBA00019357"/>
    </source>
</evidence>
<dbReference type="GO" id="GO:0005524">
    <property type="term" value="F:ATP binding"/>
    <property type="evidence" value="ECO:0007669"/>
    <property type="project" value="UniProtKB-KW"/>
</dbReference>
<evidence type="ECO:0000256" key="21">
    <source>
        <dbReference type="ARBA" id="ARBA00049161"/>
    </source>
</evidence>
<comment type="pathway">
    <text evidence="3">Cofactor biosynthesis; tetrahydrofolate biosynthesis; 7,8-dihydrofolate from 2-amino-4-hydroxy-6-hydroxymethyl-7,8-dihydropteridine diphosphate and 4-aminobenzoate: step 2/2.</text>
</comment>
<dbReference type="InterPro" id="IPR036615">
    <property type="entry name" value="Mur_ligase_C_dom_sf"/>
</dbReference>
<dbReference type="SUPFAM" id="SSF53244">
    <property type="entry name" value="MurD-like peptide ligases, peptide-binding domain"/>
    <property type="match status" value="1"/>
</dbReference>
<evidence type="ECO:0000256" key="9">
    <source>
        <dbReference type="ARBA" id="ARBA00022598"/>
    </source>
</evidence>
<evidence type="ECO:0000259" key="24">
    <source>
        <dbReference type="Pfam" id="PF08245"/>
    </source>
</evidence>
<dbReference type="Proteomes" id="UP000317593">
    <property type="component" value="Unassembled WGS sequence"/>
</dbReference>
<dbReference type="PANTHER" id="PTHR11136:SF0">
    <property type="entry name" value="DIHYDROFOLATE SYNTHETASE-RELATED"/>
    <property type="match status" value="1"/>
</dbReference>
<dbReference type="EC" id="6.3.2.17" evidence="7"/>
<evidence type="ECO:0000256" key="20">
    <source>
        <dbReference type="ARBA" id="ARBA00049035"/>
    </source>
</evidence>
<dbReference type="Gene3D" id="3.90.190.20">
    <property type="entry name" value="Mur ligase, C-terminal domain"/>
    <property type="match status" value="1"/>
</dbReference>
<evidence type="ECO:0000256" key="3">
    <source>
        <dbReference type="ARBA" id="ARBA00004799"/>
    </source>
</evidence>
<dbReference type="GO" id="GO:0046872">
    <property type="term" value="F:metal ion binding"/>
    <property type="evidence" value="ECO:0007669"/>
    <property type="project" value="UniProtKB-KW"/>
</dbReference>
<feature type="domain" description="Mur ligase central" evidence="24">
    <location>
        <begin position="53"/>
        <end position="265"/>
    </location>
</feature>
<comment type="similarity">
    <text evidence="5 22">Belongs to the folylpolyglutamate synthase family.</text>
</comment>
<dbReference type="GO" id="GO:0004326">
    <property type="term" value="F:tetrahydrofolylpolyglutamate synthase activity"/>
    <property type="evidence" value="ECO:0007669"/>
    <property type="project" value="UniProtKB-EC"/>
</dbReference>
<evidence type="ECO:0000256" key="17">
    <source>
        <dbReference type="ARBA" id="ARBA00032510"/>
    </source>
</evidence>
<keyword evidence="14" id="KW-0289">Folate biosynthesis</keyword>
<organism evidence="25 26">
    <name type="scientific">Fodinibius sediminis</name>
    <dbReference type="NCBI Taxonomy" id="1214077"/>
    <lineage>
        <taxon>Bacteria</taxon>
        <taxon>Pseudomonadati</taxon>
        <taxon>Balneolota</taxon>
        <taxon>Balneolia</taxon>
        <taxon>Balneolales</taxon>
        <taxon>Balneolaceae</taxon>
        <taxon>Fodinibius</taxon>
    </lineage>
</organism>
<dbReference type="PIRSF" id="PIRSF001563">
    <property type="entry name" value="Folylpolyglu_synth"/>
    <property type="match status" value="1"/>
</dbReference>
<reference evidence="25 26" key="1">
    <citation type="submission" date="2017-05" db="EMBL/GenBank/DDBJ databases">
        <authorList>
            <person name="Varghese N."/>
            <person name="Submissions S."/>
        </authorList>
    </citation>
    <scope>NUCLEOTIDE SEQUENCE [LARGE SCALE GENOMIC DNA]</scope>
    <source>
        <strain evidence="25 26">DSM 21194</strain>
    </source>
</reference>
<evidence type="ECO:0000256" key="19">
    <source>
        <dbReference type="ARBA" id="ARBA00047808"/>
    </source>
</evidence>
<comment type="catalytic activity">
    <reaction evidence="18">
        <text>(6S)-5,6,7,8-tetrahydrofolyl-(gamma-L-Glu)(n) + L-glutamate + ATP = (6S)-5,6,7,8-tetrahydrofolyl-(gamma-L-Glu)(n+1) + ADP + phosphate + H(+)</text>
        <dbReference type="Rhea" id="RHEA:10580"/>
        <dbReference type="Rhea" id="RHEA-COMP:14738"/>
        <dbReference type="Rhea" id="RHEA-COMP:14740"/>
        <dbReference type="ChEBI" id="CHEBI:15378"/>
        <dbReference type="ChEBI" id="CHEBI:29985"/>
        <dbReference type="ChEBI" id="CHEBI:30616"/>
        <dbReference type="ChEBI" id="CHEBI:43474"/>
        <dbReference type="ChEBI" id="CHEBI:141005"/>
        <dbReference type="ChEBI" id="CHEBI:456216"/>
        <dbReference type="EC" id="6.3.2.17"/>
    </reaction>
</comment>
<evidence type="ECO:0000256" key="5">
    <source>
        <dbReference type="ARBA" id="ARBA00008276"/>
    </source>
</evidence>
<comment type="catalytic activity">
    <reaction evidence="21">
        <text>7,8-dihydropteroate + L-glutamate + ATP = 7,8-dihydrofolate + ADP + phosphate + H(+)</text>
        <dbReference type="Rhea" id="RHEA:23584"/>
        <dbReference type="ChEBI" id="CHEBI:15378"/>
        <dbReference type="ChEBI" id="CHEBI:17839"/>
        <dbReference type="ChEBI" id="CHEBI:29985"/>
        <dbReference type="ChEBI" id="CHEBI:30616"/>
        <dbReference type="ChEBI" id="CHEBI:43474"/>
        <dbReference type="ChEBI" id="CHEBI:57451"/>
        <dbReference type="ChEBI" id="CHEBI:456216"/>
        <dbReference type="EC" id="6.3.2.12"/>
    </reaction>
</comment>
<evidence type="ECO:0000259" key="23">
    <source>
        <dbReference type="Pfam" id="PF02875"/>
    </source>
</evidence>
<dbReference type="EC" id="6.3.2.12" evidence="6"/>
<keyword evidence="11 22" id="KW-0547">Nucleotide-binding</keyword>
<comment type="cofactor">
    <cofactor evidence="1">
        <name>Mg(2+)</name>
        <dbReference type="ChEBI" id="CHEBI:18420"/>
    </cofactor>
</comment>
<feature type="domain" description="Mur ligase C-terminal" evidence="23">
    <location>
        <begin position="294"/>
        <end position="394"/>
    </location>
</feature>
<dbReference type="GO" id="GO:0008841">
    <property type="term" value="F:dihydrofolate synthase activity"/>
    <property type="evidence" value="ECO:0007669"/>
    <property type="project" value="UniProtKB-EC"/>
</dbReference>
<accession>A0A521E9P7</accession>
<proteinExistence type="inferred from homology"/>
<dbReference type="GO" id="GO:0046656">
    <property type="term" value="P:folic acid biosynthetic process"/>
    <property type="evidence" value="ECO:0007669"/>
    <property type="project" value="UniProtKB-KW"/>
</dbReference>
<evidence type="ECO:0000256" key="18">
    <source>
        <dbReference type="ARBA" id="ARBA00047493"/>
    </source>
</evidence>
<evidence type="ECO:0000256" key="7">
    <source>
        <dbReference type="ARBA" id="ARBA00013025"/>
    </source>
</evidence>
<dbReference type="PROSITE" id="PS01012">
    <property type="entry name" value="FOLYLPOLYGLU_SYNT_2"/>
    <property type="match status" value="1"/>
</dbReference>
<dbReference type="InterPro" id="IPR013221">
    <property type="entry name" value="Mur_ligase_cen"/>
</dbReference>
<keyword evidence="13" id="KW-0460">Magnesium</keyword>
<comment type="catalytic activity">
    <reaction evidence="20">
        <text>(6R)-5,10-methylenetetrahydrofolyl-(gamma-L-Glu)(n) + L-glutamate + ATP = (6R)-5,10-methylenetetrahydrofolyl-(gamma-L-Glu)(n+1) + ADP + phosphate + H(+)</text>
        <dbReference type="Rhea" id="RHEA:51912"/>
        <dbReference type="Rhea" id="RHEA-COMP:13257"/>
        <dbReference type="Rhea" id="RHEA-COMP:13258"/>
        <dbReference type="ChEBI" id="CHEBI:15378"/>
        <dbReference type="ChEBI" id="CHEBI:29985"/>
        <dbReference type="ChEBI" id="CHEBI:30616"/>
        <dbReference type="ChEBI" id="CHEBI:43474"/>
        <dbReference type="ChEBI" id="CHEBI:136572"/>
        <dbReference type="ChEBI" id="CHEBI:456216"/>
        <dbReference type="EC" id="6.3.2.17"/>
    </reaction>
</comment>
<dbReference type="Gene3D" id="3.40.1190.10">
    <property type="entry name" value="Mur-like, catalytic domain"/>
    <property type="match status" value="1"/>
</dbReference>
<dbReference type="GO" id="GO:0005737">
    <property type="term" value="C:cytoplasm"/>
    <property type="evidence" value="ECO:0007669"/>
    <property type="project" value="TreeGrafter"/>
</dbReference>
<evidence type="ECO:0000256" key="2">
    <source>
        <dbReference type="ARBA" id="ARBA00002714"/>
    </source>
</evidence>
<keyword evidence="10" id="KW-0479">Metal-binding</keyword>
<dbReference type="Pfam" id="PF08245">
    <property type="entry name" value="Mur_ligase_M"/>
    <property type="match status" value="1"/>
</dbReference>
<dbReference type="EMBL" id="FXTH01000014">
    <property type="protein sequence ID" value="SMO80634.1"/>
    <property type="molecule type" value="Genomic_DNA"/>
</dbReference>
<dbReference type="PANTHER" id="PTHR11136">
    <property type="entry name" value="FOLYLPOLYGLUTAMATE SYNTHASE-RELATED"/>
    <property type="match status" value="1"/>
</dbReference>
<keyword evidence="12 22" id="KW-0067">ATP-binding</keyword>
<dbReference type="InterPro" id="IPR004101">
    <property type="entry name" value="Mur_ligase_C"/>
</dbReference>
<evidence type="ECO:0000256" key="16">
    <source>
        <dbReference type="ARBA" id="ARBA00030592"/>
    </source>
</evidence>
<dbReference type="InterPro" id="IPR001645">
    <property type="entry name" value="Folylpolyglutamate_synth"/>
</dbReference>
<evidence type="ECO:0000313" key="25">
    <source>
        <dbReference type="EMBL" id="SMO80634.1"/>
    </source>
</evidence>
<evidence type="ECO:0000256" key="15">
    <source>
        <dbReference type="ARBA" id="ARBA00030048"/>
    </source>
</evidence>
<evidence type="ECO:0000313" key="26">
    <source>
        <dbReference type="Proteomes" id="UP000317593"/>
    </source>
</evidence>
<evidence type="ECO:0000256" key="6">
    <source>
        <dbReference type="ARBA" id="ARBA00013023"/>
    </source>
</evidence>
<keyword evidence="26" id="KW-1185">Reference proteome</keyword>
<dbReference type="FunFam" id="3.40.1190.10:FF:000011">
    <property type="entry name" value="Folylpolyglutamate synthase/dihydrofolate synthase"/>
    <property type="match status" value="1"/>
</dbReference>
<evidence type="ECO:0000256" key="4">
    <source>
        <dbReference type="ARBA" id="ARBA00005150"/>
    </source>
</evidence>
<dbReference type="InterPro" id="IPR036565">
    <property type="entry name" value="Mur-like_cat_sf"/>
</dbReference>
<evidence type="ECO:0000256" key="14">
    <source>
        <dbReference type="ARBA" id="ARBA00022909"/>
    </source>
</evidence>
<comment type="pathway">
    <text evidence="4">Cofactor biosynthesis; tetrahydrofolylpolyglutamate biosynthesis.</text>
</comment>
<gene>
    <name evidence="25" type="ORF">SAMN06265218_11439</name>
</gene>
<dbReference type="Pfam" id="PF02875">
    <property type="entry name" value="Mur_ligase_C"/>
    <property type="match status" value="1"/>
</dbReference>
<evidence type="ECO:0000256" key="1">
    <source>
        <dbReference type="ARBA" id="ARBA00001946"/>
    </source>
</evidence>
<evidence type="ECO:0000256" key="12">
    <source>
        <dbReference type="ARBA" id="ARBA00022840"/>
    </source>
</evidence>
<dbReference type="AlphaFoldDB" id="A0A521E9P7"/>
<name>A0A521E9P7_9BACT</name>
<sequence>MSFLTIEDVEQYLAAIPKFQSDHAKAADFNLAKFERFCEELGCPQEQFPAVHVAGTNGKGSTCRILAAIYHEAGYTTGLYTSPHILTFNERFIINGSTIPDAELLAFFQQYRTLIEEHRLTYFEISTAIAFWWFAKSQVDIAIIETGLGGRLDATNIIHPLASIITSISLDHTDILGDSLAAIAREKGGIIKSGRPVIIGNLPEEAERIIQGIAREKGSELFDIKELQPRLVSGRAVLLKTPGGQKKLRTSLIAPVQALNVAMAWQAIRAVSGHLPVSEQQFERALGSVAPGYGRFEQLSEKRRWYFDGAHNIEAVKQVKESLATVGNMNEAILVLSLMRDKIQPDVMNEFSEFKNIYYYSLNTERAAPFKEIKEWWPQVMAFPNQPDQQQRLLKEFETELVIFAGSFYFYATVRDWIKTLV</sequence>
<comment type="catalytic activity">
    <reaction evidence="19">
        <text>10-formyltetrahydrofolyl-(gamma-L-Glu)(n) + L-glutamate + ATP = 10-formyltetrahydrofolyl-(gamma-L-Glu)(n+1) + ADP + phosphate + H(+)</text>
        <dbReference type="Rhea" id="RHEA:51904"/>
        <dbReference type="Rhea" id="RHEA-COMP:13088"/>
        <dbReference type="Rhea" id="RHEA-COMP:14300"/>
        <dbReference type="ChEBI" id="CHEBI:15378"/>
        <dbReference type="ChEBI" id="CHEBI:29985"/>
        <dbReference type="ChEBI" id="CHEBI:30616"/>
        <dbReference type="ChEBI" id="CHEBI:43474"/>
        <dbReference type="ChEBI" id="CHEBI:134413"/>
        <dbReference type="ChEBI" id="CHEBI:456216"/>
        <dbReference type="EC" id="6.3.2.17"/>
    </reaction>
</comment>
<protein>
    <recommendedName>
        <fullName evidence="8">Dihydrofolate synthase/folylpolyglutamate synthase</fullName>
        <ecNumber evidence="6">6.3.2.12</ecNumber>
        <ecNumber evidence="7">6.3.2.17</ecNumber>
    </recommendedName>
    <alternativeName>
        <fullName evidence="17">Folylpoly-gamma-glutamate synthetase-dihydrofolate synthetase</fullName>
    </alternativeName>
    <alternativeName>
        <fullName evidence="15">Folylpolyglutamate synthetase</fullName>
    </alternativeName>
    <alternativeName>
        <fullName evidence="16">Tetrahydrofolylpolyglutamate synthase</fullName>
    </alternativeName>
</protein>
<evidence type="ECO:0000256" key="11">
    <source>
        <dbReference type="ARBA" id="ARBA00022741"/>
    </source>
</evidence>
<dbReference type="InterPro" id="IPR018109">
    <property type="entry name" value="Folylpolyglutamate_synth_CS"/>
</dbReference>
<dbReference type="NCBIfam" id="TIGR01499">
    <property type="entry name" value="folC"/>
    <property type="match status" value="1"/>
</dbReference>
<evidence type="ECO:0000256" key="10">
    <source>
        <dbReference type="ARBA" id="ARBA00022723"/>
    </source>
</evidence>
<comment type="function">
    <text evidence="2">Functions in two distinct reactions of the de novo folate biosynthetic pathway. Catalyzes the addition of a glutamate residue to dihydropteroate (7,8-dihydropteroate or H2Pte) to form dihydrofolate (7,8-dihydrofolate monoglutamate or H2Pte-Glu). Also catalyzes successive additions of L-glutamate to tetrahydrofolate or 10-formyltetrahydrofolate or 5,10-methylenetetrahydrofolate, leading to folylpolyglutamate derivatives.</text>
</comment>
<dbReference type="SUPFAM" id="SSF53623">
    <property type="entry name" value="MurD-like peptide ligases, catalytic domain"/>
    <property type="match status" value="1"/>
</dbReference>
<keyword evidence="9 22" id="KW-0436">Ligase</keyword>
<evidence type="ECO:0000256" key="22">
    <source>
        <dbReference type="PIRNR" id="PIRNR001563"/>
    </source>
</evidence>
<evidence type="ECO:0000256" key="13">
    <source>
        <dbReference type="ARBA" id="ARBA00022842"/>
    </source>
</evidence>